<dbReference type="GO" id="GO:0005634">
    <property type="term" value="C:nucleus"/>
    <property type="evidence" value="ECO:0007669"/>
    <property type="project" value="TreeGrafter"/>
</dbReference>
<reference evidence="3" key="1">
    <citation type="submission" date="2025-08" db="UniProtKB">
        <authorList>
            <consortium name="RefSeq"/>
        </authorList>
    </citation>
    <scope>IDENTIFICATION</scope>
</reference>
<organism evidence="2 3">
    <name type="scientific">Heterocephalus glaber</name>
    <name type="common">Naked mole rat</name>
    <dbReference type="NCBI Taxonomy" id="10181"/>
    <lineage>
        <taxon>Eukaryota</taxon>
        <taxon>Metazoa</taxon>
        <taxon>Chordata</taxon>
        <taxon>Craniata</taxon>
        <taxon>Vertebrata</taxon>
        <taxon>Euteleostomi</taxon>
        <taxon>Mammalia</taxon>
        <taxon>Eutheria</taxon>
        <taxon>Euarchontoglires</taxon>
        <taxon>Glires</taxon>
        <taxon>Rodentia</taxon>
        <taxon>Hystricomorpha</taxon>
        <taxon>Bathyergidae</taxon>
        <taxon>Heterocephalus</taxon>
    </lineage>
</organism>
<protein>
    <submittedName>
        <fullName evidence="3">Protein PAXX isoform X1</fullName>
    </submittedName>
</protein>
<dbReference type="PANTHER" id="PTHR28586:SF1">
    <property type="entry name" value="PROTEIN PAXX"/>
    <property type="match status" value="1"/>
</dbReference>
<gene>
    <name evidence="3" type="primary">CUNH9orf142</name>
</gene>
<dbReference type="Pfam" id="PF15384">
    <property type="entry name" value="PAXX"/>
    <property type="match status" value="2"/>
</dbReference>
<dbReference type="CTD" id="286257"/>
<feature type="region of interest" description="Disordered" evidence="1">
    <location>
        <begin position="170"/>
        <end position="209"/>
    </location>
</feature>
<dbReference type="GO" id="GO:0060090">
    <property type="term" value="F:molecular adaptor activity"/>
    <property type="evidence" value="ECO:0007669"/>
    <property type="project" value="TreeGrafter"/>
</dbReference>
<feature type="region of interest" description="Disordered" evidence="1">
    <location>
        <begin position="369"/>
        <end position="388"/>
    </location>
</feature>
<dbReference type="InterPro" id="IPR027873">
    <property type="entry name" value="PAXX"/>
</dbReference>
<dbReference type="Proteomes" id="UP000694906">
    <property type="component" value="Unplaced"/>
</dbReference>
<dbReference type="GO" id="GO:0070419">
    <property type="term" value="C:nonhomologous end joining complex"/>
    <property type="evidence" value="ECO:0007669"/>
    <property type="project" value="TreeGrafter"/>
</dbReference>
<sequence>MVPPPPPLCTLPPGPGSPRFVCYCEPEGSAAGDRGVFRLHVTDGLELWSARLPPEGEATRVRAGPGRAGWGDPAGLGPGQPQEARCGLGADEDLTARFRRLPRSACQQRAVALSLREDSAALTLSGPPSTLTFDLSKVPGPEAAPRLQALTLGLAERVCSLEQRLAAVEETAASPSKSPQPAGPPLFLPDPDPQRGGPGAGVRRRSPGESLINPGFKRYLPTCPCPLGALPLLSHPTAPPLFPAARNQLVVWTLMSPEGRARRRGVCACGTLPPRPHPTVRRAPCPSRPSNKQMWWRLWPGDSQLWWGPGAGPGCDQAPGLPAPGYPSSSACAAGWELRGPARQGQDTGAGTPLDPCCPATLLEACSPERGPGAPTWPSSAGSDSHPAWPYRAPRPAWPDWFGSPIQCPRSRGLASALLCWAPWPLRGLRGRLGPPHPGAPGLIPDVFST</sequence>
<evidence type="ECO:0000256" key="1">
    <source>
        <dbReference type="SAM" id="MobiDB-lite"/>
    </source>
</evidence>
<dbReference type="GeneID" id="101698476"/>
<dbReference type="RefSeq" id="XP_012929349.1">
    <property type="nucleotide sequence ID" value="XM_013073895.2"/>
</dbReference>
<keyword evidence="2" id="KW-1185">Reference proteome</keyword>
<dbReference type="GO" id="GO:0035861">
    <property type="term" value="C:site of double-strand break"/>
    <property type="evidence" value="ECO:0007669"/>
    <property type="project" value="TreeGrafter"/>
</dbReference>
<feature type="compositionally biased region" description="Pro residues" evidence="1">
    <location>
        <begin position="181"/>
        <end position="191"/>
    </location>
</feature>
<evidence type="ECO:0000313" key="3">
    <source>
        <dbReference type="RefSeq" id="XP_012929349.1"/>
    </source>
</evidence>
<proteinExistence type="predicted"/>
<dbReference type="AlphaFoldDB" id="A0AAX6QY35"/>
<accession>A0AAX6QY35</accession>
<dbReference type="PANTHER" id="PTHR28586">
    <property type="entry name" value="PROTEIN PAXX"/>
    <property type="match status" value="1"/>
</dbReference>
<name>A0AAX6QY35_HETGA</name>
<evidence type="ECO:0000313" key="2">
    <source>
        <dbReference type="Proteomes" id="UP000694906"/>
    </source>
</evidence>
<dbReference type="GO" id="GO:0006303">
    <property type="term" value="P:double-strand break repair via nonhomologous end joining"/>
    <property type="evidence" value="ECO:0007669"/>
    <property type="project" value="InterPro"/>
</dbReference>